<dbReference type="PANTHER" id="PTHR45973:SF8">
    <property type="entry name" value="LEUCINE-RICH REPEAT-CONTAINING PROTEIN 49"/>
    <property type="match status" value="1"/>
</dbReference>
<proteinExistence type="predicted"/>
<evidence type="ECO:0000256" key="1">
    <source>
        <dbReference type="ARBA" id="ARBA00022614"/>
    </source>
</evidence>
<dbReference type="AlphaFoldDB" id="A0A7S1XLY3"/>
<evidence type="ECO:0000256" key="2">
    <source>
        <dbReference type="ARBA" id="ARBA00022737"/>
    </source>
</evidence>
<evidence type="ECO:0000256" key="3">
    <source>
        <dbReference type="SAM" id="MobiDB-lite"/>
    </source>
</evidence>
<organism evidence="4">
    <name type="scientific">Phaeomonas parva</name>
    <dbReference type="NCBI Taxonomy" id="124430"/>
    <lineage>
        <taxon>Eukaryota</taxon>
        <taxon>Sar</taxon>
        <taxon>Stramenopiles</taxon>
        <taxon>Ochrophyta</taxon>
        <taxon>Pinguiophyceae</taxon>
        <taxon>Pinguiochrysidales</taxon>
        <taxon>Pinguiochrysidaceae</taxon>
        <taxon>Phaeomonas</taxon>
    </lineage>
</organism>
<accession>A0A7S1XLY3</accession>
<reference evidence="4" key="1">
    <citation type="submission" date="2021-01" db="EMBL/GenBank/DDBJ databases">
        <authorList>
            <person name="Corre E."/>
            <person name="Pelletier E."/>
            <person name="Niang G."/>
            <person name="Scheremetjew M."/>
            <person name="Finn R."/>
            <person name="Kale V."/>
            <person name="Holt S."/>
            <person name="Cochrane G."/>
            <person name="Meng A."/>
            <person name="Brown T."/>
            <person name="Cohen L."/>
        </authorList>
    </citation>
    <scope>NUCLEOTIDE SEQUENCE</scope>
    <source>
        <strain evidence="4">CCMP2877</strain>
    </source>
</reference>
<dbReference type="SMART" id="SM00369">
    <property type="entry name" value="LRR_TYP"/>
    <property type="match status" value="5"/>
</dbReference>
<dbReference type="EMBL" id="HBGJ01005777">
    <property type="protein sequence ID" value="CAD9245196.1"/>
    <property type="molecule type" value="Transcribed_RNA"/>
</dbReference>
<feature type="region of interest" description="Disordered" evidence="3">
    <location>
        <begin position="1"/>
        <end position="212"/>
    </location>
</feature>
<evidence type="ECO:0008006" key="5">
    <source>
        <dbReference type="Google" id="ProtNLM"/>
    </source>
</evidence>
<dbReference type="PANTHER" id="PTHR45973">
    <property type="entry name" value="PROTEIN PHOSPHATASE 1 REGULATORY SUBUNIT SDS22-RELATED"/>
    <property type="match status" value="1"/>
</dbReference>
<feature type="compositionally biased region" description="Basic residues" evidence="3">
    <location>
        <begin position="617"/>
        <end position="626"/>
    </location>
</feature>
<feature type="compositionally biased region" description="Low complexity" evidence="3">
    <location>
        <begin position="70"/>
        <end position="88"/>
    </location>
</feature>
<sequence length="932" mass="99433">MDSGGAGGNYPQSHTLTRPGSRATSMSNSFPRTMRSRPTSASIFGGGPAEGGGAELFVGNAGVGGIAMNGSAGPSPAGAGPDPAGQPSFTHRRRSLATSNPPRILGRPGADGAGGAVEDSLASAPGAAAPATGLNRGPFSSHAGANESADSRRLLRSQQRTGSRSRAQARSFATGGEAQHGGDARPAGSSSTATRPAPRTGGSTGRRPSFKRSDLVMLTKEVPSDGIVFSHVRGQPSVLVVYRTEGERNANPERLNLDRRQLTSCPILENEDRLKLLNYQNNYISSVTALEPLTNLIFLDLYNNCIEELGPGLSSVPSLRVLMLGKNRIRRIANLERLRNLDVLDLHSNEISKIEGLGSLPELRVLNLAGNRIELVESVACLQSLTEINLRRNRVRIVDELHLLPQLQRVFLSNNCVGRFADVASLLRIKALVELALDGNPISRIWASHYRPYVVTNVPTLRHFDLKRVSETERKAAQPFHVGQLTGALHDDALDTERALADLDVEASAHAAEAGAAYTEWQGEETRVAASDAGGANNGGQRGDDESTGAVVANAPGDRPDEAHMRDGSMQQKQQKQQKLRGDTSGGVAAESASPRPGPGPGDKSFSDSPTPDAVSAKKKRHKSRRRQEGYFAIVPMDEAGFSGLLASAPGARSGPNSPVPDPGEDGQEQALPGESGTGKGLQIVGPGWRVLQNTKMLLSVAALSVESVDWMEAATRLAPHMPSLGRLQSLRLRGNRLARLEDLQRLSTAGVLPASLRELTITENPICRLSILRPWCAFALPRLLVLDGHPITDAERSRGSYLFSKQREMMAADGGILPGPARPPMMPSLQGKSERNPTGKNDSIWQATAVHRTREGKAKANSAWDRAVTASVAAHEKAAEFSETWGKVITAILKDVVTSADKEKMEMRERRRKRVGTAGSGGLFFQAPISS</sequence>
<feature type="compositionally biased region" description="Polar residues" evidence="3">
    <location>
        <begin position="156"/>
        <end position="168"/>
    </location>
</feature>
<dbReference type="InterPro" id="IPR050576">
    <property type="entry name" value="Cilia_flagella_integrity"/>
</dbReference>
<gene>
    <name evidence="4" type="ORF">PPAR1163_LOCUS3544</name>
</gene>
<evidence type="ECO:0000313" key="4">
    <source>
        <dbReference type="EMBL" id="CAD9245196.1"/>
    </source>
</evidence>
<dbReference type="PROSITE" id="PS51450">
    <property type="entry name" value="LRR"/>
    <property type="match status" value="6"/>
</dbReference>
<dbReference type="InterPro" id="IPR003591">
    <property type="entry name" value="Leu-rich_rpt_typical-subtyp"/>
</dbReference>
<dbReference type="Gene3D" id="3.80.10.10">
    <property type="entry name" value="Ribonuclease Inhibitor"/>
    <property type="match status" value="3"/>
</dbReference>
<feature type="compositionally biased region" description="Polar residues" evidence="3">
    <location>
        <begin position="10"/>
        <end position="42"/>
    </location>
</feature>
<dbReference type="SUPFAM" id="SSF52058">
    <property type="entry name" value="L domain-like"/>
    <property type="match status" value="2"/>
</dbReference>
<name>A0A7S1XLY3_9STRA</name>
<feature type="compositionally biased region" description="Basic and acidic residues" evidence="3">
    <location>
        <begin position="558"/>
        <end position="567"/>
    </location>
</feature>
<dbReference type="SMART" id="SM00365">
    <property type="entry name" value="LRR_SD22"/>
    <property type="match status" value="6"/>
</dbReference>
<feature type="compositionally biased region" description="Low complexity" evidence="3">
    <location>
        <begin position="120"/>
        <end position="134"/>
    </location>
</feature>
<feature type="region of interest" description="Disordered" evidence="3">
    <location>
        <begin position="645"/>
        <end position="680"/>
    </location>
</feature>
<dbReference type="Pfam" id="PF14580">
    <property type="entry name" value="LRR_9"/>
    <property type="match status" value="1"/>
</dbReference>
<keyword evidence="1" id="KW-0433">Leucine-rich repeat</keyword>
<feature type="compositionally biased region" description="Gly residues" evidence="3">
    <location>
        <begin position="44"/>
        <end position="54"/>
    </location>
</feature>
<protein>
    <recommendedName>
        <fullName evidence="5">U2A'/phosphoprotein 32 family A C-terminal domain-containing protein</fullName>
    </recommendedName>
</protein>
<dbReference type="InterPro" id="IPR032675">
    <property type="entry name" value="LRR_dom_sf"/>
</dbReference>
<dbReference type="InterPro" id="IPR001611">
    <property type="entry name" value="Leu-rich_rpt"/>
</dbReference>
<keyword evidence="2" id="KW-0677">Repeat</keyword>
<feature type="region of interest" description="Disordered" evidence="3">
    <location>
        <begin position="531"/>
        <end position="632"/>
    </location>
</feature>